<keyword evidence="2" id="KW-0175">Coiled coil</keyword>
<feature type="coiled-coil region" evidence="2">
    <location>
        <begin position="163"/>
        <end position="190"/>
    </location>
</feature>
<evidence type="ECO:0000256" key="1">
    <source>
        <dbReference type="ARBA" id="ARBA00009477"/>
    </source>
</evidence>
<keyword evidence="3" id="KW-0472">Membrane</keyword>
<dbReference type="InterPro" id="IPR058627">
    <property type="entry name" value="MdtA-like_C"/>
</dbReference>
<protein>
    <submittedName>
        <fullName evidence="5">Multidrug transporter MdtA</fullName>
    </submittedName>
</protein>
<dbReference type="GO" id="GO:0015562">
    <property type="term" value="F:efflux transmembrane transporter activity"/>
    <property type="evidence" value="ECO:0007669"/>
    <property type="project" value="TreeGrafter"/>
</dbReference>
<dbReference type="STRING" id="1940790.L21SP3_01761"/>
<dbReference type="NCBIfam" id="TIGR01730">
    <property type="entry name" value="RND_mfp"/>
    <property type="match status" value="1"/>
</dbReference>
<sequence>MKKILNISINLILPLLIIAGGLLIAKYQLDNKPEARKRKPEKQARLVTAESFSKADYPAEVRAMGTAQPARTASIRPEVSGKVEWTAERLIPGSFVQAGSELVHIEKTDYLSELEKARSALSSAEADLEIQKGNVRAAKSDYELMGEQLSEQDRALVLKKPQLQKAEASVKSAQAALARAEKNYERCIIQAPFDARINEKNVELGELANTSARVFELVGTEAAWIEVLVPEKQLKWILFPKNTRETGSKVEIYNDSVWPSDASREGRVLRLIGSLEENGRMARVLVEAEDPFCLDRQNNGGEEILFGAYLRCRIHGKMIENVFRLKRKYIHDNNTVWVVNEDNKLEIRKAEIVFKEHSFVYVKSGITESDRVVTSDIAAPVEGMPLRISEAAAEENAYE</sequence>
<evidence type="ECO:0000313" key="6">
    <source>
        <dbReference type="Proteomes" id="UP000188273"/>
    </source>
</evidence>
<keyword evidence="6" id="KW-1185">Reference proteome</keyword>
<dbReference type="PANTHER" id="PTHR30469">
    <property type="entry name" value="MULTIDRUG RESISTANCE PROTEIN MDTA"/>
    <property type="match status" value="1"/>
</dbReference>
<evidence type="ECO:0000313" key="5">
    <source>
        <dbReference type="EMBL" id="AQQ09940.1"/>
    </source>
</evidence>
<dbReference type="Proteomes" id="UP000188273">
    <property type="component" value="Chromosome"/>
</dbReference>
<keyword evidence="3" id="KW-1133">Transmembrane helix</keyword>
<proteinExistence type="inferred from homology"/>
<feature type="transmembrane region" description="Helical" evidence="3">
    <location>
        <begin position="7"/>
        <end position="29"/>
    </location>
</feature>
<dbReference type="SUPFAM" id="SSF111369">
    <property type="entry name" value="HlyD-like secretion proteins"/>
    <property type="match status" value="1"/>
</dbReference>
<feature type="domain" description="Multidrug resistance protein MdtA-like C-terminal permuted SH3" evidence="4">
    <location>
        <begin position="331"/>
        <end position="377"/>
    </location>
</feature>
<dbReference type="Gene3D" id="1.10.287.470">
    <property type="entry name" value="Helix hairpin bin"/>
    <property type="match status" value="1"/>
</dbReference>
<gene>
    <name evidence="5" type="primary">mdtA_2</name>
    <name evidence="5" type="ORF">L21SP3_01761</name>
</gene>
<organism evidence="5 6">
    <name type="scientific">Sedimentisphaera cyanobacteriorum</name>
    <dbReference type="NCBI Taxonomy" id="1940790"/>
    <lineage>
        <taxon>Bacteria</taxon>
        <taxon>Pseudomonadati</taxon>
        <taxon>Planctomycetota</taxon>
        <taxon>Phycisphaerae</taxon>
        <taxon>Sedimentisphaerales</taxon>
        <taxon>Sedimentisphaeraceae</taxon>
        <taxon>Sedimentisphaera</taxon>
    </lineage>
</organism>
<reference evidence="6" key="1">
    <citation type="submission" date="2017-02" db="EMBL/GenBank/DDBJ databases">
        <title>Comparative genomics and description of representatives of a novel lineage of planctomycetes thriving in anoxic sediments.</title>
        <authorList>
            <person name="Spring S."/>
            <person name="Bunk B."/>
            <person name="Sproer C."/>
            <person name="Klenk H.-P."/>
        </authorList>
    </citation>
    <scope>NUCLEOTIDE SEQUENCE [LARGE SCALE GENOMIC DNA]</scope>
    <source>
        <strain evidence="6">L21-RPul-D3</strain>
    </source>
</reference>
<keyword evidence="3" id="KW-0812">Transmembrane</keyword>
<dbReference type="RefSeq" id="WP_077540722.1">
    <property type="nucleotide sequence ID" value="NZ_CP019633.1"/>
</dbReference>
<dbReference type="Pfam" id="PF25967">
    <property type="entry name" value="RND-MFP_C"/>
    <property type="match status" value="1"/>
</dbReference>
<evidence type="ECO:0000256" key="2">
    <source>
        <dbReference type="SAM" id="Coils"/>
    </source>
</evidence>
<dbReference type="GO" id="GO:1990281">
    <property type="term" value="C:efflux pump complex"/>
    <property type="evidence" value="ECO:0007669"/>
    <property type="project" value="TreeGrafter"/>
</dbReference>
<dbReference type="Gene3D" id="2.40.420.20">
    <property type="match status" value="1"/>
</dbReference>
<dbReference type="InterPro" id="IPR006143">
    <property type="entry name" value="RND_pump_MFP"/>
</dbReference>
<dbReference type="Gene3D" id="2.40.30.170">
    <property type="match status" value="1"/>
</dbReference>
<feature type="coiled-coil region" evidence="2">
    <location>
        <begin position="107"/>
        <end position="134"/>
    </location>
</feature>
<evidence type="ECO:0000259" key="4">
    <source>
        <dbReference type="Pfam" id="PF25967"/>
    </source>
</evidence>
<dbReference type="Gene3D" id="2.40.50.100">
    <property type="match status" value="1"/>
</dbReference>
<dbReference type="KEGG" id="pbu:L21SP3_01761"/>
<evidence type="ECO:0000256" key="3">
    <source>
        <dbReference type="SAM" id="Phobius"/>
    </source>
</evidence>
<dbReference type="EMBL" id="CP019633">
    <property type="protein sequence ID" value="AQQ09940.1"/>
    <property type="molecule type" value="Genomic_DNA"/>
</dbReference>
<dbReference type="AlphaFoldDB" id="A0A1Q2HRB2"/>
<name>A0A1Q2HRB2_9BACT</name>
<comment type="similarity">
    <text evidence="1">Belongs to the membrane fusion protein (MFP) (TC 8.A.1) family.</text>
</comment>
<dbReference type="OrthoDB" id="9781888at2"/>
<accession>A0A1Q2HRB2</accession>